<organism evidence="5">
    <name type="scientific">Variovorax paradoxus</name>
    <dbReference type="NCBI Taxonomy" id="34073"/>
    <lineage>
        <taxon>Bacteria</taxon>
        <taxon>Pseudomonadati</taxon>
        <taxon>Pseudomonadota</taxon>
        <taxon>Betaproteobacteria</taxon>
        <taxon>Burkholderiales</taxon>
        <taxon>Comamonadaceae</taxon>
        <taxon>Variovorax</taxon>
    </lineage>
</organism>
<dbReference type="EMBL" id="LR743507">
    <property type="protein sequence ID" value="CAA2106520.1"/>
    <property type="molecule type" value="Genomic_DNA"/>
</dbReference>
<dbReference type="PROSITE" id="PS01124">
    <property type="entry name" value="HTH_ARAC_FAMILY_2"/>
    <property type="match status" value="1"/>
</dbReference>
<evidence type="ECO:0000259" key="4">
    <source>
        <dbReference type="PROSITE" id="PS01124"/>
    </source>
</evidence>
<keyword evidence="1" id="KW-0805">Transcription regulation</keyword>
<keyword evidence="3" id="KW-1133">Transmembrane helix</keyword>
<reference evidence="5" key="1">
    <citation type="submission" date="2019-12" db="EMBL/GenBank/DDBJ databases">
        <authorList>
            <person name="Cremers G."/>
        </authorList>
    </citation>
    <scope>NUCLEOTIDE SEQUENCE</scope>
    <source>
        <strain evidence="5">Vvax</strain>
    </source>
</reference>
<dbReference type="Gene3D" id="1.10.10.60">
    <property type="entry name" value="Homeodomain-like"/>
    <property type="match status" value="1"/>
</dbReference>
<accession>A0A679J6D0</accession>
<dbReference type="InterPro" id="IPR002818">
    <property type="entry name" value="DJ-1/PfpI"/>
</dbReference>
<dbReference type="GO" id="GO:0043565">
    <property type="term" value="F:sequence-specific DNA binding"/>
    <property type="evidence" value="ECO:0007669"/>
    <property type="project" value="InterPro"/>
</dbReference>
<dbReference type="PANTHER" id="PTHR43130">
    <property type="entry name" value="ARAC-FAMILY TRANSCRIPTIONAL REGULATOR"/>
    <property type="match status" value="1"/>
</dbReference>
<protein>
    <submittedName>
        <fullName evidence="5">HTH-type transcriptional regulator CdhR</fullName>
    </submittedName>
</protein>
<dbReference type="InterPro" id="IPR018060">
    <property type="entry name" value="HTH_AraC"/>
</dbReference>
<dbReference type="InterPro" id="IPR052158">
    <property type="entry name" value="INH-QAR"/>
</dbReference>
<name>A0A679J6D0_VARPD</name>
<evidence type="ECO:0000256" key="3">
    <source>
        <dbReference type="SAM" id="Phobius"/>
    </source>
</evidence>
<dbReference type="GO" id="GO:0003700">
    <property type="term" value="F:DNA-binding transcription factor activity"/>
    <property type="evidence" value="ECO:0007669"/>
    <property type="project" value="InterPro"/>
</dbReference>
<dbReference type="InterPro" id="IPR029062">
    <property type="entry name" value="Class_I_gatase-like"/>
</dbReference>
<dbReference type="CDD" id="cd03137">
    <property type="entry name" value="GATase1_AraC_1"/>
    <property type="match status" value="1"/>
</dbReference>
<dbReference type="Pfam" id="PF12833">
    <property type="entry name" value="HTH_18"/>
    <property type="match status" value="1"/>
</dbReference>
<keyword evidence="3" id="KW-0812">Transmembrane</keyword>
<proteinExistence type="predicted"/>
<evidence type="ECO:0000313" key="5">
    <source>
        <dbReference type="EMBL" id="CAA2106520.1"/>
    </source>
</evidence>
<evidence type="ECO:0000256" key="2">
    <source>
        <dbReference type="ARBA" id="ARBA00023163"/>
    </source>
</evidence>
<keyword evidence="3" id="KW-0472">Membrane</keyword>
<sequence length="315" mass="34665">MIRVGVVIYPGFQLLTLAVISVFEYANMSLEEPLYAHTLLSEEGGPVASSCGVEVGTVPFGNVRYDTVLVVGDTVVTQGPPALLAFLRKSARRSRRMGAACTGAFNLAQAGLLNGKRATTHWAHVAKMQRDHPEVKLEEDSIFVQDGSVWTSAGATACIDLGLALVEEDCGADIAKFVAKRMVVYHRRTGGQSQHSALLELLPRTDRIQKALTYAKSHLTNELSVEELAEAVHLSPRQFGRVFREETGQTPAKAIERLRTEAARLMIESQLLPIETVARDTGFGDPDRMRRAFLRAYGQPPQVIRRANRTEVRRA</sequence>
<dbReference type="AlphaFoldDB" id="A0A679J6D0"/>
<dbReference type="Pfam" id="PF01965">
    <property type="entry name" value="DJ-1_PfpI"/>
    <property type="match status" value="1"/>
</dbReference>
<dbReference type="SUPFAM" id="SSF46689">
    <property type="entry name" value="Homeodomain-like"/>
    <property type="match status" value="2"/>
</dbReference>
<dbReference type="PANTHER" id="PTHR43130:SF3">
    <property type="entry name" value="HTH-TYPE TRANSCRIPTIONAL REGULATOR RV1931C"/>
    <property type="match status" value="1"/>
</dbReference>
<keyword evidence="2" id="KW-0804">Transcription</keyword>
<dbReference type="SMART" id="SM00342">
    <property type="entry name" value="HTH_ARAC"/>
    <property type="match status" value="1"/>
</dbReference>
<dbReference type="Gene3D" id="3.40.50.880">
    <property type="match status" value="1"/>
</dbReference>
<dbReference type="RefSeq" id="WP_339091348.1">
    <property type="nucleotide sequence ID" value="NZ_LR743507.1"/>
</dbReference>
<feature type="transmembrane region" description="Helical" evidence="3">
    <location>
        <begin position="7"/>
        <end position="26"/>
    </location>
</feature>
<feature type="domain" description="HTH araC/xylS-type" evidence="4">
    <location>
        <begin position="209"/>
        <end position="307"/>
    </location>
</feature>
<dbReference type="SUPFAM" id="SSF52317">
    <property type="entry name" value="Class I glutamine amidotransferase-like"/>
    <property type="match status" value="1"/>
</dbReference>
<evidence type="ECO:0000256" key="1">
    <source>
        <dbReference type="ARBA" id="ARBA00023015"/>
    </source>
</evidence>
<dbReference type="InterPro" id="IPR009057">
    <property type="entry name" value="Homeodomain-like_sf"/>
</dbReference>
<gene>
    <name evidence="5" type="primary">cdhR_5</name>
    <name evidence="5" type="ORF">VVAX_03780</name>
</gene>